<dbReference type="InterPro" id="IPR033659">
    <property type="entry name" value="Ferrochelatase_N"/>
</dbReference>
<proteinExistence type="inferred from homology"/>
<name>A0A9X1WBA8_9VIBR</name>
<keyword evidence="4 9" id="KW-0408">Iron</keyword>
<gene>
    <name evidence="9 11" type="primary">hemH</name>
    <name evidence="11" type="ORF">LNL84_13150</name>
</gene>
<dbReference type="EC" id="4.98.1.1" evidence="9 10"/>
<dbReference type="Proteomes" id="UP001139488">
    <property type="component" value="Unassembled WGS sequence"/>
</dbReference>
<dbReference type="GO" id="GO:0006783">
    <property type="term" value="P:heme biosynthetic process"/>
    <property type="evidence" value="ECO:0007669"/>
    <property type="project" value="UniProtKB-UniRule"/>
</dbReference>
<feature type="binding site" evidence="9">
    <location>
        <position position="195"/>
    </location>
    <ligand>
        <name>Fe(2+)</name>
        <dbReference type="ChEBI" id="CHEBI:29033"/>
    </ligand>
</feature>
<dbReference type="PANTHER" id="PTHR11108:SF1">
    <property type="entry name" value="FERROCHELATASE, MITOCHONDRIAL"/>
    <property type="match status" value="1"/>
</dbReference>
<comment type="catalytic activity">
    <reaction evidence="9 10">
        <text>heme b + 2 H(+) = protoporphyrin IX + Fe(2+)</text>
        <dbReference type="Rhea" id="RHEA:22584"/>
        <dbReference type="ChEBI" id="CHEBI:15378"/>
        <dbReference type="ChEBI" id="CHEBI:29033"/>
        <dbReference type="ChEBI" id="CHEBI:57306"/>
        <dbReference type="ChEBI" id="CHEBI:60344"/>
        <dbReference type="EC" id="4.98.1.1"/>
    </reaction>
</comment>
<dbReference type="HAMAP" id="MF_00323">
    <property type="entry name" value="Ferrochelatase"/>
    <property type="match status" value="1"/>
</dbReference>
<dbReference type="CDD" id="cd00419">
    <property type="entry name" value="Ferrochelatase_C"/>
    <property type="match status" value="1"/>
</dbReference>
<dbReference type="AlphaFoldDB" id="A0A9X1WBA8"/>
<evidence type="ECO:0000256" key="1">
    <source>
        <dbReference type="ARBA" id="ARBA00007718"/>
    </source>
</evidence>
<dbReference type="Gene3D" id="3.40.50.1400">
    <property type="match status" value="2"/>
</dbReference>
<dbReference type="EMBL" id="JAJNNZ010000010">
    <property type="protein sequence ID" value="MCJ2377777.1"/>
    <property type="molecule type" value="Genomic_DNA"/>
</dbReference>
<organism evidence="11 12">
    <name type="scientific">Vibrio gelatinilyticus</name>
    <dbReference type="NCBI Taxonomy" id="2893468"/>
    <lineage>
        <taxon>Bacteria</taxon>
        <taxon>Pseudomonadati</taxon>
        <taxon>Pseudomonadota</taxon>
        <taxon>Gammaproteobacteria</taxon>
        <taxon>Vibrionales</taxon>
        <taxon>Vibrionaceae</taxon>
        <taxon>Vibrio</taxon>
    </lineage>
</organism>
<accession>A0A9X1WBA8</accession>
<comment type="caution">
    <text evidence="11">The sequence shown here is derived from an EMBL/GenBank/DDBJ whole genome shotgun (WGS) entry which is preliminary data.</text>
</comment>
<sequence>MGLKKKAGVLLVNLGTPDAATPKAVKAFLSEFLHDHRVVDMTRWLWCPLLHGIILPIRVPKVAKLYQMVWMEEGSPLMVHSQRQAKQLANHLVEVPVELGMTYGSPSLKTGIDKLMEQGVEHIVVLPLYPQYSATTTAAVFDGIAKQLKTSPLLPEISFITDYHSHPLYIKALAGKVRRYWQEHGQGEYLLCSYHGIPKRFADNGDVYPKHCEITTQLLAKELQLSSKQIGMSYQSRFGREEWLTPYTDKTLEAMPSNGTKKVDIMTPAFSVDCLETLEEIAEQCKESFLDAGGDEFRYIECLNDDKQHIEMMAELIKGKL</sequence>
<keyword evidence="3 9" id="KW-0479">Metal-binding</keyword>
<dbReference type="InterPro" id="IPR001015">
    <property type="entry name" value="Ferrochelatase"/>
</dbReference>
<dbReference type="GO" id="GO:0004325">
    <property type="term" value="F:ferrochelatase activity"/>
    <property type="evidence" value="ECO:0007669"/>
    <property type="project" value="UniProtKB-UniRule"/>
</dbReference>
<keyword evidence="5 9" id="KW-0350">Heme biosynthesis</keyword>
<comment type="similarity">
    <text evidence="1 9 10">Belongs to the ferrochelatase family.</text>
</comment>
<comment type="catalytic activity">
    <reaction evidence="8">
        <text>Fe-coproporphyrin III + 2 H(+) = coproporphyrin III + Fe(2+)</text>
        <dbReference type="Rhea" id="RHEA:49572"/>
        <dbReference type="ChEBI" id="CHEBI:15378"/>
        <dbReference type="ChEBI" id="CHEBI:29033"/>
        <dbReference type="ChEBI" id="CHEBI:68438"/>
        <dbReference type="ChEBI" id="CHEBI:131725"/>
        <dbReference type="EC" id="4.99.1.9"/>
    </reaction>
    <physiologicalReaction direction="right-to-left" evidence="8">
        <dbReference type="Rhea" id="RHEA:49574"/>
    </physiologicalReaction>
</comment>
<feature type="binding site" evidence="9">
    <location>
        <position position="276"/>
    </location>
    <ligand>
        <name>Fe(2+)</name>
        <dbReference type="ChEBI" id="CHEBI:29033"/>
    </ligand>
</feature>
<dbReference type="GO" id="GO:0005737">
    <property type="term" value="C:cytoplasm"/>
    <property type="evidence" value="ECO:0007669"/>
    <property type="project" value="UniProtKB-SubCell"/>
</dbReference>
<evidence type="ECO:0000313" key="12">
    <source>
        <dbReference type="Proteomes" id="UP001139488"/>
    </source>
</evidence>
<evidence type="ECO:0000256" key="6">
    <source>
        <dbReference type="ARBA" id="ARBA00023239"/>
    </source>
</evidence>
<protein>
    <recommendedName>
        <fullName evidence="9 10">Ferrochelatase</fullName>
        <ecNumber evidence="9 10">4.98.1.1</ecNumber>
    </recommendedName>
    <alternativeName>
        <fullName evidence="9">Heme synthase</fullName>
    </alternativeName>
    <alternativeName>
        <fullName evidence="9">Protoheme ferro-lyase</fullName>
    </alternativeName>
</protein>
<dbReference type="PANTHER" id="PTHR11108">
    <property type="entry name" value="FERROCHELATASE"/>
    <property type="match status" value="1"/>
</dbReference>
<evidence type="ECO:0000256" key="2">
    <source>
        <dbReference type="ARBA" id="ARBA00022490"/>
    </source>
</evidence>
<evidence type="ECO:0000256" key="3">
    <source>
        <dbReference type="ARBA" id="ARBA00022723"/>
    </source>
</evidence>
<evidence type="ECO:0000256" key="5">
    <source>
        <dbReference type="ARBA" id="ARBA00023133"/>
    </source>
</evidence>
<evidence type="ECO:0000256" key="8">
    <source>
        <dbReference type="ARBA" id="ARBA00024536"/>
    </source>
</evidence>
<evidence type="ECO:0000313" key="11">
    <source>
        <dbReference type="EMBL" id="MCJ2377777.1"/>
    </source>
</evidence>
<keyword evidence="7 9" id="KW-0627">Porphyrin biosynthesis</keyword>
<dbReference type="CDD" id="cd03411">
    <property type="entry name" value="Ferrochelatase_N"/>
    <property type="match status" value="1"/>
</dbReference>
<dbReference type="Pfam" id="PF00762">
    <property type="entry name" value="Ferrochelatase"/>
    <property type="match status" value="1"/>
</dbReference>
<evidence type="ECO:0000256" key="7">
    <source>
        <dbReference type="ARBA" id="ARBA00023244"/>
    </source>
</evidence>
<keyword evidence="2 9" id="KW-0963">Cytoplasm</keyword>
<dbReference type="RefSeq" id="WP_244358026.1">
    <property type="nucleotide sequence ID" value="NZ_JAJNNZ010000010.1"/>
</dbReference>
<dbReference type="InterPro" id="IPR019772">
    <property type="entry name" value="Ferrochelatase_AS"/>
</dbReference>
<comment type="function">
    <text evidence="9 10">Catalyzes the ferrous insertion into protoporphyrin IX.</text>
</comment>
<dbReference type="FunFam" id="3.40.50.1400:FF:000002">
    <property type="entry name" value="Ferrochelatase"/>
    <property type="match status" value="1"/>
</dbReference>
<keyword evidence="6 9" id="KW-0456">Lyase</keyword>
<evidence type="ECO:0000256" key="10">
    <source>
        <dbReference type="RuleBase" id="RU000607"/>
    </source>
</evidence>
<dbReference type="PROSITE" id="PS00534">
    <property type="entry name" value="FERROCHELATASE"/>
    <property type="match status" value="1"/>
</dbReference>
<dbReference type="NCBIfam" id="TIGR00109">
    <property type="entry name" value="hemH"/>
    <property type="match status" value="1"/>
</dbReference>
<dbReference type="InterPro" id="IPR033644">
    <property type="entry name" value="Ferrochelatase_C"/>
</dbReference>
<comment type="subcellular location">
    <subcellularLocation>
        <location evidence="9 10">Cytoplasm</location>
    </subcellularLocation>
</comment>
<evidence type="ECO:0000256" key="9">
    <source>
        <dbReference type="HAMAP-Rule" id="MF_00323"/>
    </source>
</evidence>
<evidence type="ECO:0000256" key="4">
    <source>
        <dbReference type="ARBA" id="ARBA00023004"/>
    </source>
</evidence>
<reference evidence="11" key="1">
    <citation type="submission" date="2021-11" db="EMBL/GenBank/DDBJ databases">
        <title>Vibrio ZSDE26 sp. nov. and Vibrio ZSDZ34 sp. nov., isolated from coastal seawater in Qingdao.</title>
        <authorList>
            <person name="Zhang P."/>
        </authorList>
    </citation>
    <scope>NUCLEOTIDE SEQUENCE</scope>
    <source>
        <strain evidence="11">ZSDZ34</strain>
    </source>
</reference>
<dbReference type="SUPFAM" id="SSF53800">
    <property type="entry name" value="Chelatase"/>
    <property type="match status" value="1"/>
</dbReference>
<keyword evidence="12" id="KW-1185">Reference proteome</keyword>
<comment type="pathway">
    <text evidence="9 10">Porphyrin-containing compound metabolism; protoheme biosynthesis; protoheme from protoporphyrin-IX: step 1/1.</text>
</comment>
<dbReference type="GO" id="GO:0046872">
    <property type="term" value="F:metal ion binding"/>
    <property type="evidence" value="ECO:0007669"/>
    <property type="project" value="UniProtKB-KW"/>
</dbReference>